<dbReference type="InterPro" id="IPR007577">
    <property type="entry name" value="GlycoTrfase_DXD_sugar-bd_CS"/>
</dbReference>
<keyword evidence="2" id="KW-0472">Membrane</keyword>
<sequence>MAIMRRRNILKRVVLALVLVLISYYGILFFADVLRQQMRKVFSHKSQNNMANVSESSKITIAHDSAKEIHISFNGTPPPYENLAEFLPIDGPFKIETIIHQTWINKNVPQDFRKCVTSLKVNHPNYAYMFWTDETALKFVEVMFPNSLPLFINYPRDLQRADAIRYMILYKYGGVYADLDILSLRPLDPILRKYFCVLSQEPYLHPIYYSNFYGLACNAFMACRRHHPFMKILVDNLLSFSVAVETLDSTGPRFVTMLYRNYIAEHSHVHKTDSEGVYLAPPEYFMPSSDPSIQRGMKTLCSKKDLTHLQIWACERLEKHGLGGPTNTSFTDHMWAHVTLSAKKKRKTFLLTEIFPDAIYYINKTYNQVDTNKT</sequence>
<dbReference type="Pfam" id="PF04488">
    <property type="entry name" value="Gly_transf_sug"/>
    <property type="match status" value="1"/>
</dbReference>
<dbReference type="SUPFAM" id="SSF53448">
    <property type="entry name" value="Nucleotide-diphospho-sugar transferases"/>
    <property type="match status" value="1"/>
</dbReference>
<dbReference type="GO" id="GO:0051999">
    <property type="term" value="P:mannosyl-inositol phosphorylceramide biosynthetic process"/>
    <property type="evidence" value="ECO:0007669"/>
    <property type="project" value="TreeGrafter"/>
</dbReference>
<keyword evidence="2" id="KW-0812">Transmembrane</keyword>
<dbReference type="Proteomes" id="UP001195483">
    <property type="component" value="Unassembled WGS sequence"/>
</dbReference>
<comment type="caution">
    <text evidence="3">The sequence shown here is derived from an EMBL/GenBank/DDBJ whole genome shotgun (WGS) entry which is preliminary data.</text>
</comment>
<dbReference type="GO" id="GO:0016020">
    <property type="term" value="C:membrane"/>
    <property type="evidence" value="ECO:0007669"/>
    <property type="project" value="GOC"/>
</dbReference>
<evidence type="ECO:0000313" key="3">
    <source>
        <dbReference type="EMBL" id="KAK3599949.1"/>
    </source>
</evidence>
<proteinExistence type="predicted"/>
<name>A0AAE0SXM0_9BIVA</name>
<dbReference type="InterPro" id="IPR029044">
    <property type="entry name" value="Nucleotide-diphossugar_trans"/>
</dbReference>
<evidence type="ECO:0000256" key="1">
    <source>
        <dbReference type="ARBA" id="ARBA00022679"/>
    </source>
</evidence>
<dbReference type="InterPro" id="IPR051706">
    <property type="entry name" value="Glycosyltransferase_domain"/>
</dbReference>
<keyword evidence="1" id="KW-0808">Transferase</keyword>
<reference evidence="3" key="1">
    <citation type="journal article" date="2021" name="Genome Biol. Evol.">
        <title>A High-Quality Reference Genome for a Parasitic Bivalve with Doubly Uniparental Inheritance (Bivalvia: Unionida).</title>
        <authorList>
            <person name="Smith C.H."/>
        </authorList>
    </citation>
    <scope>NUCLEOTIDE SEQUENCE</scope>
    <source>
        <strain evidence="3">CHS0354</strain>
    </source>
</reference>
<dbReference type="EMBL" id="JAEAOA010000768">
    <property type="protein sequence ID" value="KAK3599949.1"/>
    <property type="molecule type" value="Genomic_DNA"/>
</dbReference>
<dbReference type="PANTHER" id="PTHR32385">
    <property type="entry name" value="MANNOSYL PHOSPHORYLINOSITOL CERAMIDE SYNTHASE"/>
    <property type="match status" value="1"/>
</dbReference>
<protein>
    <submittedName>
        <fullName evidence="3">Uncharacterized protein</fullName>
    </submittedName>
</protein>
<reference evidence="3" key="3">
    <citation type="submission" date="2023-05" db="EMBL/GenBank/DDBJ databases">
        <authorList>
            <person name="Smith C.H."/>
        </authorList>
    </citation>
    <scope>NUCLEOTIDE SEQUENCE</scope>
    <source>
        <strain evidence="3">CHS0354</strain>
        <tissue evidence="3">Mantle</tissue>
    </source>
</reference>
<dbReference type="PANTHER" id="PTHR32385:SF15">
    <property type="entry name" value="INOSITOL PHOSPHOCERAMIDE MANNOSYLTRANSFERASE 1"/>
    <property type="match status" value="1"/>
</dbReference>
<keyword evidence="2" id="KW-1133">Transmembrane helix</keyword>
<feature type="transmembrane region" description="Helical" evidence="2">
    <location>
        <begin position="12"/>
        <end position="31"/>
    </location>
</feature>
<reference evidence="3" key="2">
    <citation type="journal article" date="2021" name="Genome Biol. Evol.">
        <title>Developing a high-quality reference genome for a parasitic bivalve with doubly uniparental inheritance (Bivalvia: Unionida).</title>
        <authorList>
            <person name="Smith C.H."/>
        </authorList>
    </citation>
    <scope>NUCLEOTIDE SEQUENCE</scope>
    <source>
        <strain evidence="3">CHS0354</strain>
        <tissue evidence="3">Mantle</tissue>
    </source>
</reference>
<dbReference type="AlphaFoldDB" id="A0AAE0SXM0"/>
<evidence type="ECO:0000313" key="4">
    <source>
        <dbReference type="Proteomes" id="UP001195483"/>
    </source>
</evidence>
<dbReference type="GO" id="GO:0000030">
    <property type="term" value="F:mannosyltransferase activity"/>
    <property type="evidence" value="ECO:0007669"/>
    <property type="project" value="TreeGrafter"/>
</dbReference>
<keyword evidence="4" id="KW-1185">Reference proteome</keyword>
<dbReference type="Gene3D" id="3.90.550.20">
    <property type="match status" value="1"/>
</dbReference>
<gene>
    <name evidence="3" type="ORF">CHS0354_012595</name>
</gene>
<evidence type="ECO:0000256" key="2">
    <source>
        <dbReference type="SAM" id="Phobius"/>
    </source>
</evidence>
<accession>A0AAE0SXM0</accession>
<organism evidence="3 4">
    <name type="scientific">Potamilus streckersoni</name>
    <dbReference type="NCBI Taxonomy" id="2493646"/>
    <lineage>
        <taxon>Eukaryota</taxon>
        <taxon>Metazoa</taxon>
        <taxon>Spiralia</taxon>
        <taxon>Lophotrochozoa</taxon>
        <taxon>Mollusca</taxon>
        <taxon>Bivalvia</taxon>
        <taxon>Autobranchia</taxon>
        <taxon>Heteroconchia</taxon>
        <taxon>Palaeoheterodonta</taxon>
        <taxon>Unionida</taxon>
        <taxon>Unionoidea</taxon>
        <taxon>Unionidae</taxon>
        <taxon>Ambleminae</taxon>
        <taxon>Lampsilini</taxon>
        <taxon>Potamilus</taxon>
    </lineage>
</organism>